<dbReference type="Gene3D" id="1.10.555.10">
    <property type="entry name" value="Rho GTPase activation protein"/>
    <property type="match status" value="1"/>
</dbReference>
<dbReference type="GO" id="GO:0007165">
    <property type="term" value="P:signal transduction"/>
    <property type="evidence" value="ECO:0007669"/>
    <property type="project" value="InterPro"/>
</dbReference>
<dbReference type="InterPro" id="IPR000198">
    <property type="entry name" value="RhoGAP_dom"/>
</dbReference>
<dbReference type="AlphaFoldDB" id="A0A5C6MX95"/>
<name>A0A5C6MX95_9TELE</name>
<evidence type="ECO:0000313" key="4">
    <source>
        <dbReference type="Proteomes" id="UP000324091"/>
    </source>
</evidence>
<evidence type="ECO:0000313" key="3">
    <source>
        <dbReference type="EMBL" id="TWW58751.1"/>
    </source>
</evidence>
<feature type="region of interest" description="Disordered" evidence="1">
    <location>
        <begin position="595"/>
        <end position="668"/>
    </location>
</feature>
<dbReference type="PROSITE" id="PS50238">
    <property type="entry name" value="RHOGAP"/>
    <property type="match status" value="1"/>
</dbReference>
<gene>
    <name evidence="3" type="ORF">D4764_06G0002810</name>
</gene>
<feature type="compositionally biased region" description="Basic and acidic residues" evidence="1">
    <location>
        <begin position="516"/>
        <end position="533"/>
    </location>
</feature>
<sequence length="839" mass="92751">METRAKTLLIIRKCFLPLTQDQAQHNKTAVLVTEDMKKMVQIPILRPRPAKNTKVFGAPLSELQDRGLVEDGVPVVLRRLVEHLRRHALRQEGLFRVNGNVRAVETLKQQLEAGEDLDLSGSDSCAVASLIKQFLRDLPGGLVSTRVQQALIHRYHECGDDVTCSDVRDLLQPLPDMHYHLLSYLCRFLTLVESNHKENRMTAFNLATVFGPTVFHVSPGIDAMKDQNVCNKIMVKLIQNCTSIFESSPDAESSPERSTIIVVKALQRDRPLNLIHPFCWNSSTSLADLTLFLSLDPSMWSSQGTGGELDGHKQVTQPGQCKHNPSRLQDKDANSDSPRAALNTSHVILAGENVPPQAADPLSTSCANTLQTGRRTGKVRNGETDARVQVPQPRRSAGCPRARTLSIPIVLPLTSERRCPGTEAAPISPTLPDTPDAGSALGHPNTESHGSPHLSPARSRPDVVKFLNGTISSVVEQHLFSVNPTRGQCSGDCQLTPRPPTPGVSTSARQRRRQRREQQEELLRRRERSRDSHNNWSRGGKNLILVDGDLLQSDYWLTHGLGKRINFLSRNRIAPEQAEPNKENIPSREARIWDCAGDEAGGDSGSISNSSSGHEEPAPQPRKHSPTLVPLSNNQDARVVSPFLPRRRSTFDGPQDEDCAGERTGTDPMETFQKGQVSYFNSVKAFYLHSCNHSITLWQRSFIDGVIVFDFPEVTHQGKKAALLSSSEKKEGEENYCKEGGKNKRRREGEKEGSPRYSSHGRRRVGGGSGQRQQPMTAGDQPPTFRMKIQEPPVSCDAGRVGGGDPDCDKPSCEDVPRLDLTALTEENHWGGFNLKRSA</sequence>
<dbReference type="Proteomes" id="UP000324091">
    <property type="component" value="Chromosome 6"/>
</dbReference>
<dbReference type="SUPFAM" id="SSF48350">
    <property type="entry name" value="GTPase activation domain, GAP"/>
    <property type="match status" value="1"/>
</dbReference>
<dbReference type="PANTHER" id="PTHR15904">
    <property type="entry name" value="FAM13"/>
    <property type="match status" value="1"/>
</dbReference>
<organism evidence="3 4">
    <name type="scientific">Takifugu flavidus</name>
    <name type="common">sansaifugu</name>
    <dbReference type="NCBI Taxonomy" id="433684"/>
    <lineage>
        <taxon>Eukaryota</taxon>
        <taxon>Metazoa</taxon>
        <taxon>Chordata</taxon>
        <taxon>Craniata</taxon>
        <taxon>Vertebrata</taxon>
        <taxon>Euteleostomi</taxon>
        <taxon>Actinopterygii</taxon>
        <taxon>Neopterygii</taxon>
        <taxon>Teleostei</taxon>
        <taxon>Neoteleostei</taxon>
        <taxon>Acanthomorphata</taxon>
        <taxon>Eupercaria</taxon>
        <taxon>Tetraodontiformes</taxon>
        <taxon>Tetradontoidea</taxon>
        <taxon>Tetraodontidae</taxon>
        <taxon>Takifugu</taxon>
    </lineage>
</organism>
<evidence type="ECO:0000259" key="2">
    <source>
        <dbReference type="PROSITE" id="PS50238"/>
    </source>
</evidence>
<feature type="domain" description="Rho-GAP" evidence="2">
    <location>
        <begin position="58"/>
        <end position="245"/>
    </location>
</feature>
<feature type="region of interest" description="Disordered" evidence="1">
    <location>
        <begin position="486"/>
        <end position="541"/>
    </location>
</feature>
<feature type="region of interest" description="Disordered" evidence="1">
    <location>
        <begin position="725"/>
        <end position="812"/>
    </location>
</feature>
<keyword evidence="4" id="KW-1185">Reference proteome</keyword>
<feature type="region of interest" description="Disordered" evidence="1">
    <location>
        <begin position="420"/>
        <end position="460"/>
    </location>
</feature>
<dbReference type="EMBL" id="RHFK02000019">
    <property type="protein sequence ID" value="TWW58751.1"/>
    <property type="molecule type" value="Genomic_DNA"/>
</dbReference>
<proteinExistence type="predicted"/>
<dbReference type="InterPro" id="IPR039102">
    <property type="entry name" value="FAM13"/>
</dbReference>
<comment type="caution">
    <text evidence="3">The sequence shown here is derived from an EMBL/GenBank/DDBJ whole genome shotgun (WGS) entry which is preliminary data.</text>
</comment>
<dbReference type="Pfam" id="PF00620">
    <property type="entry name" value="RhoGAP"/>
    <property type="match status" value="1"/>
</dbReference>
<feature type="region of interest" description="Disordered" evidence="1">
    <location>
        <begin position="372"/>
        <end position="400"/>
    </location>
</feature>
<dbReference type="SMART" id="SM00324">
    <property type="entry name" value="RhoGAP"/>
    <property type="match status" value="1"/>
</dbReference>
<feature type="compositionally biased region" description="Basic and acidic residues" evidence="1">
    <location>
        <begin position="727"/>
        <end position="754"/>
    </location>
</feature>
<feature type="region of interest" description="Disordered" evidence="1">
    <location>
        <begin position="302"/>
        <end position="339"/>
    </location>
</feature>
<dbReference type="InterPro" id="IPR008936">
    <property type="entry name" value="Rho_GTPase_activation_prot"/>
</dbReference>
<evidence type="ECO:0000256" key="1">
    <source>
        <dbReference type="SAM" id="MobiDB-lite"/>
    </source>
</evidence>
<dbReference type="PANTHER" id="PTHR15904:SF18">
    <property type="entry name" value="PROTEIN FAM13A"/>
    <property type="match status" value="1"/>
</dbReference>
<reference evidence="3 4" key="1">
    <citation type="submission" date="2019-04" db="EMBL/GenBank/DDBJ databases">
        <title>Chromosome genome assembly for Takifugu flavidus.</title>
        <authorList>
            <person name="Xiao S."/>
        </authorList>
    </citation>
    <scope>NUCLEOTIDE SEQUENCE [LARGE SCALE GENOMIC DNA]</scope>
    <source>
        <strain evidence="3">HTHZ2018</strain>
        <tissue evidence="3">Muscle</tissue>
    </source>
</reference>
<accession>A0A5C6MX95</accession>
<protein>
    <submittedName>
        <fullName evidence="3">Protein FAM13A</fullName>
    </submittedName>
</protein>